<dbReference type="PANTHER" id="PTHR30069:SF29">
    <property type="entry name" value="HEMOGLOBIN AND HEMOGLOBIN-HAPTOGLOBIN-BINDING PROTEIN 1-RELATED"/>
    <property type="match status" value="1"/>
</dbReference>
<dbReference type="Proteomes" id="UP001241603">
    <property type="component" value="Unassembled WGS sequence"/>
</dbReference>
<evidence type="ECO:0000256" key="10">
    <source>
        <dbReference type="ARBA" id="ARBA00023237"/>
    </source>
</evidence>
<comment type="similarity">
    <text evidence="2 11 12">Belongs to the TonB-dependent receptor family.</text>
</comment>
<evidence type="ECO:0000259" key="16">
    <source>
        <dbReference type="Pfam" id="PF07715"/>
    </source>
</evidence>
<dbReference type="InterPro" id="IPR036942">
    <property type="entry name" value="Beta-barrel_TonB_sf"/>
</dbReference>
<keyword evidence="8 11" id="KW-0472">Membrane</keyword>
<evidence type="ECO:0000256" key="13">
    <source>
        <dbReference type="SAM" id="MobiDB-lite"/>
    </source>
</evidence>
<dbReference type="EMBL" id="JAUSVO010000002">
    <property type="protein sequence ID" value="MDQ0437652.1"/>
    <property type="molecule type" value="Genomic_DNA"/>
</dbReference>
<evidence type="ECO:0000256" key="3">
    <source>
        <dbReference type="ARBA" id="ARBA00022448"/>
    </source>
</evidence>
<evidence type="ECO:0000313" key="18">
    <source>
        <dbReference type="Proteomes" id="UP001241603"/>
    </source>
</evidence>
<keyword evidence="7 12" id="KW-0798">TonB box</keyword>
<organism evidence="17 18">
    <name type="scientific">Kaistia dalseonensis</name>
    <dbReference type="NCBI Taxonomy" id="410840"/>
    <lineage>
        <taxon>Bacteria</taxon>
        <taxon>Pseudomonadati</taxon>
        <taxon>Pseudomonadota</taxon>
        <taxon>Alphaproteobacteria</taxon>
        <taxon>Hyphomicrobiales</taxon>
        <taxon>Kaistiaceae</taxon>
        <taxon>Kaistia</taxon>
    </lineage>
</organism>
<name>A0ABU0H6J9_9HYPH</name>
<evidence type="ECO:0000256" key="12">
    <source>
        <dbReference type="RuleBase" id="RU003357"/>
    </source>
</evidence>
<keyword evidence="10 11" id="KW-0998">Cell outer membrane</keyword>
<dbReference type="SUPFAM" id="SSF56935">
    <property type="entry name" value="Porins"/>
    <property type="match status" value="1"/>
</dbReference>
<evidence type="ECO:0000256" key="8">
    <source>
        <dbReference type="ARBA" id="ARBA00023136"/>
    </source>
</evidence>
<keyword evidence="5 11" id="KW-0812">Transmembrane</keyword>
<dbReference type="InterPro" id="IPR012910">
    <property type="entry name" value="Plug_dom"/>
</dbReference>
<dbReference type="InterPro" id="IPR039426">
    <property type="entry name" value="TonB-dep_rcpt-like"/>
</dbReference>
<keyword evidence="9 17" id="KW-0675">Receptor</keyword>
<comment type="subcellular location">
    <subcellularLocation>
        <location evidence="1 11">Cell outer membrane</location>
        <topology evidence="1 11">Multi-pass membrane protein</topology>
    </subcellularLocation>
</comment>
<dbReference type="CDD" id="cd01347">
    <property type="entry name" value="ligand_gated_channel"/>
    <property type="match status" value="1"/>
</dbReference>
<dbReference type="InterPro" id="IPR037066">
    <property type="entry name" value="Plug_dom_sf"/>
</dbReference>
<feature type="region of interest" description="Disordered" evidence="13">
    <location>
        <begin position="50"/>
        <end position="75"/>
    </location>
</feature>
<keyword evidence="3 11" id="KW-0813">Transport</keyword>
<dbReference type="PROSITE" id="PS52016">
    <property type="entry name" value="TONB_DEPENDENT_REC_3"/>
    <property type="match status" value="1"/>
</dbReference>
<feature type="region of interest" description="Disordered" evidence="13">
    <location>
        <begin position="466"/>
        <end position="488"/>
    </location>
</feature>
<evidence type="ECO:0000256" key="5">
    <source>
        <dbReference type="ARBA" id="ARBA00022692"/>
    </source>
</evidence>
<dbReference type="PANTHER" id="PTHR30069">
    <property type="entry name" value="TONB-DEPENDENT OUTER MEMBRANE RECEPTOR"/>
    <property type="match status" value="1"/>
</dbReference>
<feature type="compositionally biased region" description="Low complexity" evidence="13">
    <location>
        <begin position="50"/>
        <end position="64"/>
    </location>
</feature>
<keyword evidence="18" id="KW-1185">Reference proteome</keyword>
<dbReference type="RefSeq" id="WP_266348556.1">
    <property type="nucleotide sequence ID" value="NZ_JAPKNG010000002.1"/>
</dbReference>
<feature type="chain" id="PRO_5045999195" evidence="14">
    <location>
        <begin position="20"/>
        <end position="753"/>
    </location>
</feature>
<protein>
    <submittedName>
        <fullName evidence="17">Hemoglobin/transferrin/lactoferrin receptor protein</fullName>
    </submittedName>
</protein>
<feature type="domain" description="TonB-dependent receptor plug" evidence="16">
    <location>
        <begin position="65"/>
        <end position="171"/>
    </location>
</feature>
<dbReference type="Gene3D" id="2.40.170.20">
    <property type="entry name" value="TonB-dependent receptor, beta-barrel domain"/>
    <property type="match status" value="1"/>
</dbReference>
<keyword evidence="6 14" id="KW-0732">Signal</keyword>
<dbReference type="NCBIfam" id="TIGR01785">
    <property type="entry name" value="TonB-hemin"/>
    <property type="match status" value="1"/>
</dbReference>
<evidence type="ECO:0000256" key="4">
    <source>
        <dbReference type="ARBA" id="ARBA00022452"/>
    </source>
</evidence>
<accession>A0ABU0H6J9</accession>
<evidence type="ECO:0000256" key="11">
    <source>
        <dbReference type="PROSITE-ProRule" id="PRU01360"/>
    </source>
</evidence>
<evidence type="ECO:0000256" key="9">
    <source>
        <dbReference type="ARBA" id="ARBA00023170"/>
    </source>
</evidence>
<keyword evidence="4 11" id="KW-1134">Transmembrane beta strand</keyword>
<gene>
    <name evidence="17" type="ORF">QO014_002037</name>
</gene>
<feature type="domain" description="TonB-dependent receptor-like beta-barrel" evidence="15">
    <location>
        <begin position="278"/>
        <end position="713"/>
    </location>
</feature>
<dbReference type="NCBIfam" id="TIGR01786">
    <property type="entry name" value="TonB-hemlactrns"/>
    <property type="match status" value="1"/>
</dbReference>
<feature type="signal peptide" evidence="14">
    <location>
        <begin position="1"/>
        <end position="19"/>
    </location>
</feature>
<evidence type="ECO:0000259" key="15">
    <source>
        <dbReference type="Pfam" id="PF00593"/>
    </source>
</evidence>
<evidence type="ECO:0000256" key="7">
    <source>
        <dbReference type="ARBA" id="ARBA00023077"/>
    </source>
</evidence>
<comment type="caution">
    <text evidence="17">The sequence shown here is derived from an EMBL/GenBank/DDBJ whole genome shotgun (WGS) entry which is preliminary data.</text>
</comment>
<dbReference type="InterPro" id="IPR000531">
    <property type="entry name" value="Beta-barrel_TonB"/>
</dbReference>
<proteinExistence type="inferred from homology"/>
<dbReference type="InterPro" id="IPR010949">
    <property type="entry name" value="TonB_Hb/transfer/lactofer_rcpt"/>
</dbReference>
<reference evidence="17 18" key="1">
    <citation type="submission" date="2023-07" db="EMBL/GenBank/DDBJ databases">
        <title>Genomic Encyclopedia of Type Strains, Phase IV (KMG-IV): sequencing the most valuable type-strain genomes for metagenomic binning, comparative biology and taxonomic classification.</title>
        <authorList>
            <person name="Goeker M."/>
        </authorList>
    </citation>
    <scope>NUCLEOTIDE SEQUENCE [LARGE SCALE GENOMIC DNA]</scope>
    <source>
        <strain evidence="17 18">B6-8</strain>
    </source>
</reference>
<evidence type="ECO:0000256" key="1">
    <source>
        <dbReference type="ARBA" id="ARBA00004571"/>
    </source>
</evidence>
<evidence type="ECO:0000256" key="2">
    <source>
        <dbReference type="ARBA" id="ARBA00009810"/>
    </source>
</evidence>
<evidence type="ECO:0000256" key="6">
    <source>
        <dbReference type="ARBA" id="ARBA00022729"/>
    </source>
</evidence>
<evidence type="ECO:0000256" key="14">
    <source>
        <dbReference type="SAM" id="SignalP"/>
    </source>
</evidence>
<sequence length="753" mass="80541">MAGTTAALFLGMSAMSASAQQATATKTASTEKGTTTTAGATELQAVEVTATSGTAGSSSPAVTAKEGTAMVTTTTSSEITEKMIQSWDDFGKRAEPGVNYNDQNKSINVRGLDENNVVTTIDGIRIPYLGVGSARTGDGGGLSTFDFSGLSAIDVVRGADSSIAGSGAMGGLVALTTLSADDLLTEGRNFGFLTKNTYNSANQSITTSNAIAGRVSDTALLIQGSYSNGHETETQGTVGGYGSTRTEANPMDYDQYSLLGKLSQSFDGGHELTLTGETFKYDSTTDAMTSQSKTGNYRPGNYYTGEVAERQRVSLTYDYAAPEKGMWVDKAQAILYWQSVQTEADVNGYRYTSVIGPYVRENSNQIDEFGGKGFVQKDVQIAGYSNNFTVGGELFLTDTTQYSFGIDNCPANAKTSPCSMLHSDQADSPEAKGTTLAIYARDDIALTDQVTLTPGLRFDWYEQKPQETDGYDSSNPAYKGLPADSSGSKLSPSLLGTWKATEDLSFYAQWAQAFTAPTPGQLYLTYGGPGAYVSLGNPDLQAQEGSGYEAGLKYGDQALGGGLSIFNNYYKNFIDAKSLTAAEAAAAGYPLSQYPLGVTRYENIDSVRIYGIEARGNWEFAPHWKTWGSLAWMVGQNQTDNSWLDSVPPLKGIVGVGYSTEEWGSDVLVTAAAVNAQTSSSFNAPAYAVADWTVWWTPKQFKGLRLQGGVFNIFDATYFNALDVPTTVTNTSSNLDFYSEPGRNYRVNLTYQF</sequence>
<evidence type="ECO:0000313" key="17">
    <source>
        <dbReference type="EMBL" id="MDQ0437652.1"/>
    </source>
</evidence>
<dbReference type="Pfam" id="PF07715">
    <property type="entry name" value="Plug"/>
    <property type="match status" value="1"/>
</dbReference>
<dbReference type="Gene3D" id="2.170.130.10">
    <property type="entry name" value="TonB-dependent receptor, plug domain"/>
    <property type="match status" value="1"/>
</dbReference>
<dbReference type="Pfam" id="PF00593">
    <property type="entry name" value="TonB_dep_Rec_b-barrel"/>
    <property type="match status" value="1"/>
</dbReference>
<dbReference type="InterPro" id="IPR011276">
    <property type="entry name" value="TonB_haem/Hb_rcpt"/>
</dbReference>